<sequence>MPVDYAVAIIVIAGIGIDVQKSGKSARRKTQSSRARVMRFASSIRRAVEATDAAPAAGWPSRSASAVANIEHRRQIAERIENGRRRAGQADMAGVEMIVLMDDDGLA</sequence>
<organism evidence="1 2">
    <name type="scientific">Ochrobactrum soli</name>
    <dbReference type="NCBI Taxonomy" id="2448455"/>
    <lineage>
        <taxon>Bacteria</taxon>
        <taxon>Pseudomonadati</taxon>
        <taxon>Pseudomonadota</taxon>
        <taxon>Alphaproteobacteria</taxon>
        <taxon>Hyphomicrobiales</taxon>
        <taxon>Brucellaceae</taxon>
        <taxon>Brucella/Ochrobactrum group</taxon>
        <taxon>Ochrobactrum</taxon>
    </lineage>
</organism>
<evidence type="ECO:0000313" key="1">
    <source>
        <dbReference type="EMBL" id="SPL62836.1"/>
    </source>
</evidence>
<accession>A0A2P9HFG2</accession>
<reference evidence="2" key="1">
    <citation type="submission" date="2017-12" db="EMBL/GenBank/DDBJ databases">
        <authorList>
            <person name="Diaz M."/>
        </authorList>
    </citation>
    <scope>NUCLEOTIDE SEQUENCE [LARGE SCALE GENOMIC DNA]</scope>
    <source>
        <strain evidence="2">FI11154</strain>
    </source>
</reference>
<protein>
    <submittedName>
        <fullName evidence="1">Uncharacterized protein</fullName>
    </submittedName>
</protein>
<dbReference type="EMBL" id="OOFM01000004">
    <property type="protein sequence ID" value="SPL62836.1"/>
    <property type="molecule type" value="Genomic_DNA"/>
</dbReference>
<name>A0A2P9HFG2_9HYPH</name>
<evidence type="ECO:0000313" key="2">
    <source>
        <dbReference type="Proteomes" id="UP000246073"/>
    </source>
</evidence>
<dbReference type="Proteomes" id="UP000246073">
    <property type="component" value="Unassembled WGS sequence"/>
</dbReference>
<proteinExistence type="predicted"/>
<dbReference type="RefSeq" id="WP_109366876.1">
    <property type="nucleotide sequence ID" value="NZ_OOFM01000004.1"/>
</dbReference>
<gene>
    <name evidence="1" type="ORF">OHAE_2768</name>
</gene>
<dbReference type="AlphaFoldDB" id="A0A2P9HFG2"/>